<accession>A0A518G882</accession>
<proteinExistence type="predicted"/>
<organism evidence="1 2">
    <name type="scientific">Aureliella helgolandensis</name>
    <dbReference type="NCBI Taxonomy" id="2527968"/>
    <lineage>
        <taxon>Bacteria</taxon>
        <taxon>Pseudomonadati</taxon>
        <taxon>Planctomycetota</taxon>
        <taxon>Planctomycetia</taxon>
        <taxon>Pirellulales</taxon>
        <taxon>Pirellulaceae</taxon>
        <taxon>Aureliella</taxon>
    </lineage>
</organism>
<evidence type="ECO:0000313" key="1">
    <source>
        <dbReference type="EMBL" id="QDV24794.1"/>
    </source>
</evidence>
<evidence type="ECO:0000313" key="2">
    <source>
        <dbReference type="Proteomes" id="UP000318017"/>
    </source>
</evidence>
<gene>
    <name evidence="1" type="ORF">Q31a_31160</name>
</gene>
<keyword evidence="2" id="KW-1185">Reference proteome</keyword>
<dbReference type="Proteomes" id="UP000318017">
    <property type="component" value="Chromosome"/>
</dbReference>
<dbReference type="KEGG" id="ahel:Q31a_31160"/>
<sequence length="75" mass="8138">MRFIDSYLGCKSTVVVLVMSSIETSANSEVQRSLCQMIIASCVPDAPEWLGLAQPENDAGDLDRTACVRTRGLFA</sequence>
<dbReference type="AlphaFoldDB" id="A0A518G882"/>
<dbReference type="RefSeq" id="WP_145078955.1">
    <property type="nucleotide sequence ID" value="NZ_CP036298.1"/>
</dbReference>
<name>A0A518G882_9BACT</name>
<reference evidence="1 2" key="1">
    <citation type="submission" date="2019-02" db="EMBL/GenBank/DDBJ databases">
        <title>Deep-cultivation of Planctomycetes and their phenomic and genomic characterization uncovers novel biology.</title>
        <authorList>
            <person name="Wiegand S."/>
            <person name="Jogler M."/>
            <person name="Boedeker C."/>
            <person name="Pinto D."/>
            <person name="Vollmers J."/>
            <person name="Rivas-Marin E."/>
            <person name="Kohn T."/>
            <person name="Peeters S.H."/>
            <person name="Heuer A."/>
            <person name="Rast P."/>
            <person name="Oberbeckmann S."/>
            <person name="Bunk B."/>
            <person name="Jeske O."/>
            <person name="Meyerdierks A."/>
            <person name="Storesund J.E."/>
            <person name="Kallscheuer N."/>
            <person name="Luecker S."/>
            <person name="Lage O.M."/>
            <person name="Pohl T."/>
            <person name="Merkel B.J."/>
            <person name="Hornburger P."/>
            <person name="Mueller R.-W."/>
            <person name="Bruemmer F."/>
            <person name="Labrenz M."/>
            <person name="Spormann A.M."/>
            <person name="Op den Camp H."/>
            <person name="Overmann J."/>
            <person name="Amann R."/>
            <person name="Jetten M.S.M."/>
            <person name="Mascher T."/>
            <person name="Medema M.H."/>
            <person name="Devos D.P."/>
            <person name="Kaster A.-K."/>
            <person name="Ovreas L."/>
            <person name="Rohde M."/>
            <person name="Galperin M.Y."/>
            <person name="Jogler C."/>
        </authorList>
    </citation>
    <scope>NUCLEOTIDE SEQUENCE [LARGE SCALE GENOMIC DNA]</scope>
    <source>
        <strain evidence="1 2">Q31a</strain>
    </source>
</reference>
<dbReference type="EMBL" id="CP036298">
    <property type="protein sequence ID" value="QDV24794.1"/>
    <property type="molecule type" value="Genomic_DNA"/>
</dbReference>
<protein>
    <submittedName>
        <fullName evidence="1">Uncharacterized protein</fullName>
    </submittedName>
</protein>